<dbReference type="SUPFAM" id="SSF89392">
    <property type="entry name" value="Prokaryotic lipoproteins and lipoprotein localization factors"/>
    <property type="match status" value="1"/>
</dbReference>
<dbReference type="AlphaFoldDB" id="A0A4R9AT88"/>
<evidence type="ECO:0000256" key="1">
    <source>
        <dbReference type="SAM" id="MobiDB-lite"/>
    </source>
</evidence>
<evidence type="ECO:0000313" key="3">
    <source>
        <dbReference type="EMBL" id="TFD68603.1"/>
    </source>
</evidence>
<dbReference type="Gene3D" id="2.50.20.10">
    <property type="entry name" value="Lipoprotein localisation LolA/LolB/LppX"/>
    <property type="match status" value="1"/>
</dbReference>
<feature type="signal peptide" evidence="2">
    <location>
        <begin position="1"/>
        <end position="31"/>
    </location>
</feature>
<dbReference type="Proteomes" id="UP000297983">
    <property type="component" value="Unassembled WGS sequence"/>
</dbReference>
<keyword evidence="2" id="KW-0732">Signal</keyword>
<dbReference type="InterPro" id="IPR029046">
    <property type="entry name" value="LolA/LolB/LppX"/>
</dbReference>
<evidence type="ECO:0000256" key="2">
    <source>
        <dbReference type="SAM" id="SignalP"/>
    </source>
</evidence>
<accession>A0A4R9AT88</accession>
<dbReference type="RefSeq" id="WP_134552365.1">
    <property type="nucleotide sequence ID" value="NZ_SOHL01000025.1"/>
</dbReference>
<gene>
    <name evidence="3" type="ORF">E3T50_12705</name>
</gene>
<comment type="caution">
    <text evidence="3">The sequence shown here is derived from an EMBL/GenBank/DDBJ whole genome shotgun (WGS) entry which is preliminary data.</text>
</comment>
<dbReference type="PANTHER" id="PTHR37507:SF2">
    <property type="entry name" value="SPORULATION PROTEIN YDCC"/>
    <property type="match status" value="1"/>
</dbReference>
<keyword evidence="4" id="KW-1185">Reference proteome</keyword>
<sequence>MSRNSLKWLPAVVVPAVVVAAVIAVPLQAGAAVDLPDKTPEQVLLLVHDSTVSTFSGTVSQSSDLGLPALDLSAGMTKSMQKSMTESRPEGAASSVPEASTIGALSTALDLLSGSHEFRVYAGGESQSRVQIKDRMAERDVVQNGSDVWLYDSSSNAATHLSVPADLAATAESKFAALKSQLPTDLSTPAQLAERFLSELDPSTTVSVGTDARVAGRSVYQLVLTPKAADSLVASVSIAVDSQTGLPVQVVVMAEGQSAPALQVGFTAIDFAAPDADRFDFVPPANATVTEQALPDLPDRATGDHTGAQRPTAAELPRVTGSGWSSIVEVPAAAVPAELGNNPLIDQLTNGVEGGRALTTSLMTVFLPADGRMFAGAVPLAQLQAAAE</sequence>
<organism evidence="3 4">
    <name type="scientific">Cryobacterium gelidum</name>
    <dbReference type="NCBI Taxonomy" id="1259164"/>
    <lineage>
        <taxon>Bacteria</taxon>
        <taxon>Bacillati</taxon>
        <taxon>Actinomycetota</taxon>
        <taxon>Actinomycetes</taxon>
        <taxon>Micrococcales</taxon>
        <taxon>Microbacteriaceae</taxon>
        <taxon>Cryobacterium</taxon>
    </lineage>
</organism>
<dbReference type="EMBL" id="SOHL01000025">
    <property type="protein sequence ID" value="TFD68603.1"/>
    <property type="molecule type" value="Genomic_DNA"/>
</dbReference>
<feature type="chain" id="PRO_5020208063" evidence="2">
    <location>
        <begin position="32"/>
        <end position="388"/>
    </location>
</feature>
<protein>
    <submittedName>
        <fullName evidence="3">DUF2092 domain-containing protein</fullName>
    </submittedName>
</protein>
<feature type="region of interest" description="Disordered" evidence="1">
    <location>
        <begin position="78"/>
        <end position="97"/>
    </location>
</feature>
<dbReference type="InterPro" id="IPR052944">
    <property type="entry name" value="Sporulation_related"/>
</dbReference>
<dbReference type="Pfam" id="PF09865">
    <property type="entry name" value="DUF2092"/>
    <property type="match status" value="1"/>
</dbReference>
<name>A0A4R9AT88_9MICO</name>
<evidence type="ECO:0000313" key="4">
    <source>
        <dbReference type="Proteomes" id="UP000297983"/>
    </source>
</evidence>
<dbReference type="InterPro" id="IPR019207">
    <property type="entry name" value="DUF2092"/>
</dbReference>
<dbReference type="PANTHER" id="PTHR37507">
    <property type="entry name" value="SPORULATION PROTEIN YDCC"/>
    <property type="match status" value="1"/>
</dbReference>
<reference evidence="3 4" key="1">
    <citation type="submission" date="2019-03" db="EMBL/GenBank/DDBJ databases">
        <title>Genomics of glacier-inhabiting Cryobacterium strains.</title>
        <authorList>
            <person name="Liu Q."/>
            <person name="Xin Y.-H."/>
        </authorList>
    </citation>
    <scope>NUCLEOTIDE SEQUENCE [LARGE SCALE GENOMIC DNA]</scope>
    <source>
        <strain evidence="3 4">Hz16</strain>
    </source>
</reference>
<proteinExistence type="predicted"/>